<feature type="region of interest" description="Disordered" evidence="1">
    <location>
        <begin position="33"/>
        <end position="64"/>
    </location>
</feature>
<keyword evidence="3" id="KW-1185">Reference proteome</keyword>
<reference evidence="2" key="1">
    <citation type="submission" date="2021-02" db="EMBL/GenBank/DDBJ databases">
        <authorList>
            <person name="Nowell W R."/>
        </authorList>
    </citation>
    <scope>NUCLEOTIDE SEQUENCE</scope>
</reference>
<accession>A0A821KRD8</accession>
<gene>
    <name evidence="2" type="ORF">OVN521_LOCUS49808</name>
</gene>
<sequence>SSKGTDKLKQSYESIVKMIKYCLGSVECDPDIEIKTADDVKKSTNDGNDDVEDDENEEEEEKEE</sequence>
<feature type="compositionally biased region" description="Basic and acidic residues" evidence="1">
    <location>
        <begin position="33"/>
        <end position="44"/>
    </location>
</feature>
<feature type="non-terminal residue" evidence="2">
    <location>
        <position position="1"/>
    </location>
</feature>
<evidence type="ECO:0000313" key="3">
    <source>
        <dbReference type="Proteomes" id="UP000663866"/>
    </source>
</evidence>
<comment type="caution">
    <text evidence="2">The sequence shown here is derived from an EMBL/GenBank/DDBJ whole genome shotgun (WGS) entry which is preliminary data.</text>
</comment>
<feature type="non-terminal residue" evidence="2">
    <location>
        <position position="64"/>
    </location>
</feature>
<feature type="compositionally biased region" description="Acidic residues" evidence="1">
    <location>
        <begin position="47"/>
        <end position="64"/>
    </location>
</feature>
<evidence type="ECO:0000256" key="1">
    <source>
        <dbReference type="SAM" id="MobiDB-lite"/>
    </source>
</evidence>
<dbReference type="EMBL" id="CAJOBG010111103">
    <property type="protein sequence ID" value="CAF4740772.1"/>
    <property type="molecule type" value="Genomic_DNA"/>
</dbReference>
<dbReference type="AlphaFoldDB" id="A0A821KRD8"/>
<name>A0A821KRD8_9BILA</name>
<organism evidence="2 3">
    <name type="scientific">Rotaria magnacalcarata</name>
    <dbReference type="NCBI Taxonomy" id="392030"/>
    <lineage>
        <taxon>Eukaryota</taxon>
        <taxon>Metazoa</taxon>
        <taxon>Spiralia</taxon>
        <taxon>Gnathifera</taxon>
        <taxon>Rotifera</taxon>
        <taxon>Eurotatoria</taxon>
        <taxon>Bdelloidea</taxon>
        <taxon>Philodinida</taxon>
        <taxon>Philodinidae</taxon>
        <taxon>Rotaria</taxon>
    </lineage>
</organism>
<proteinExistence type="predicted"/>
<dbReference type="Proteomes" id="UP000663866">
    <property type="component" value="Unassembled WGS sequence"/>
</dbReference>
<evidence type="ECO:0000313" key="2">
    <source>
        <dbReference type="EMBL" id="CAF4740772.1"/>
    </source>
</evidence>
<protein>
    <submittedName>
        <fullName evidence="2">Uncharacterized protein</fullName>
    </submittedName>
</protein>